<dbReference type="Gene3D" id="2.120.10.70">
    <property type="entry name" value="Fucose-specific lectin"/>
    <property type="match status" value="1"/>
</dbReference>
<dbReference type="OrthoDB" id="2928315at2759"/>
<evidence type="ECO:0000313" key="2">
    <source>
        <dbReference type="EMBL" id="KAE9390440.1"/>
    </source>
</evidence>
<dbReference type="AlphaFoldDB" id="A0A6A4GYP6"/>
<keyword evidence="1" id="KW-0732">Signal</keyword>
<name>A0A6A4GYP6_9AGAR</name>
<feature type="signal peptide" evidence="1">
    <location>
        <begin position="1"/>
        <end position="17"/>
    </location>
</feature>
<accession>A0A6A4GYP6</accession>
<sequence>MLLLLMVPFALATLVASAPSAAVANTLTAAVANSAAAANTPTAAIADTPSAAVANTLTAAAANSAAAANTLTAAIADSTPTVLSTDAAVPVPGINAGAISLPSGDTRVFYQDFSNHSIVSVAVTNAFNTGVFESEAIAVPVGVVRPNSPIAVSAVVAATGDDWDEIRIAFFSPENVLTEYVRVPGGVFEGDCATCVTNEGFVGVPGSQVLYAITTSDIIRIGFVDAGEPNTISEAVNSGSGWSLAPLTN</sequence>
<dbReference type="EMBL" id="ML769657">
    <property type="protein sequence ID" value="KAE9390440.1"/>
    <property type="molecule type" value="Genomic_DNA"/>
</dbReference>
<evidence type="ECO:0000256" key="1">
    <source>
        <dbReference type="SAM" id="SignalP"/>
    </source>
</evidence>
<dbReference type="Proteomes" id="UP000799118">
    <property type="component" value="Unassembled WGS sequence"/>
</dbReference>
<keyword evidence="3" id="KW-1185">Reference proteome</keyword>
<organism evidence="2 3">
    <name type="scientific">Gymnopus androsaceus JB14</name>
    <dbReference type="NCBI Taxonomy" id="1447944"/>
    <lineage>
        <taxon>Eukaryota</taxon>
        <taxon>Fungi</taxon>
        <taxon>Dikarya</taxon>
        <taxon>Basidiomycota</taxon>
        <taxon>Agaricomycotina</taxon>
        <taxon>Agaricomycetes</taxon>
        <taxon>Agaricomycetidae</taxon>
        <taxon>Agaricales</taxon>
        <taxon>Marasmiineae</taxon>
        <taxon>Omphalotaceae</taxon>
        <taxon>Gymnopus</taxon>
    </lineage>
</organism>
<protein>
    <submittedName>
        <fullName evidence="2">Uncharacterized protein</fullName>
    </submittedName>
</protein>
<evidence type="ECO:0000313" key="3">
    <source>
        <dbReference type="Proteomes" id="UP000799118"/>
    </source>
</evidence>
<gene>
    <name evidence="2" type="ORF">BT96DRAFT_343699</name>
</gene>
<feature type="chain" id="PRO_5025438150" evidence="1">
    <location>
        <begin position="18"/>
        <end position="249"/>
    </location>
</feature>
<reference evidence="2" key="1">
    <citation type="journal article" date="2019" name="Environ. Microbiol.">
        <title>Fungal ecological strategies reflected in gene transcription - a case study of two litter decomposers.</title>
        <authorList>
            <person name="Barbi F."/>
            <person name="Kohler A."/>
            <person name="Barry K."/>
            <person name="Baskaran P."/>
            <person name="Daum C."/>
            <person name="Fauchery L."/>
            <person name="Ihrmark K."/>
            <person name="Kuo A."/>
            <person name="LaButti K."/>
            <person name="Lipzen A."/>
            <person name="Morin E."/>
            <person name="Grigoriev I.V."/>
            <person name="Henrissat B."/>
            <person name="Lindahl B."/>
            <person name="Martin F."/>
        </authorList>
    </citation>
    <scope>NUCLEOTIDE SEQUENCE</scope>
    <source>
        <strain evidence="2">JB14</strain>
    </source>
</reference>
<proteinExistence type="predicted"/>